<dbReference type="RefSeq" id="WP_027639894.1">
    <property type="nucleotide sequence ID" value="NZ_CABMJC010000001.1"/>
</dbReference>
<dbReference type="InterPro" id="IPR006182">
    <property type="entry name" value="FliF_N_dom"/>
</dbReference>
<dbReference type="PANTHER" id="PTHR30046:SF0">
    <property type="entry name" value="FLAGELLAR M-RING PROTEIN"/>
    <property type="match status" value="1"/>
</dbReference>
<comment type="function">
    <text evidence="9">The M ring may be actively involved in energy transduction.</text>
</comment>
<keyword evidence="14" id="KW-0966">Cell projection</keyword>
<evidence type="ECO:0000256" key="11">
    <source>
        <dbReference type="SAM" id="Phobius"/>
    </source>
</evidence>
<evidence type="ECO:0000256" key="4">
    <source>
        <dbReference type="ARBA" id="ARBA00022475"/>
    </source>
</evidence>
<dbReference type="STRING" id="1529.SAMN04487885_11221"/>
<dbReference type="GO" id="GO:0071973">
    <property type="term" value="P:bacterial-type flagellum-dependent cell motility"/>
    <property type="evidence" value="ECO:0007669"/>
    <property type="project" value="InterPro"/>
</dbReference>
<feature type="region of interest" description="Disordered" evidence="10">
    <location>
        <begin position="294"/>
        <end position="335"/>
    </location>
</feature>
<feature type="compositionally biased region" description="Polar residues" evidence="10">
    <location>
        <begin position="303"/>
        <end position="330"/>
    </location>
</feature>
<evidence type="ECO:0000259" key="13">
    <source>
        <dbReference type="Pfam" id="PF08345"/>
    </source>
</evidence>
<keyword evidence="14" id="KW-0282">Flagellum</keyword>
<dbReference type="GO" id="GO:0009431">
    <property type="term" value="C:bacterial-type flagellum basal body, MS ring"/>
    <property type="evidence" value="ECO:0007669"/>
    <property type="project" value="InterPro"/>
</dbReference>
<keyword evidence="6 11" id="KW-1133">Transmembrane helix</keyword>
<dbReference type="Pfam" id="PF08345">
    <property type="entry name" value="YscJ_FliF_C"/>
    <property type="match status" value="1"/>
</dbReference>
<dbReference type="InterPro" id="IPR043427">
    <property type="entry name" value="YscJ/FliF"/>
</dbReference>
<sequence length="511" mass="56690">MQKNFIQSLKDFKTKVITGFKNLDKRKKYAIGIGAVAIILAIVFTISYSTKNKYGVLFSGLDANDAANISKALEDKKVETKIKGDTIYVPKKDVDKLRLELSPSISNGSKGFELMDEGSNISMTDEEFEIKKLRMLQGELEKTIKTFPQVEDARVHITQGEESVFSKNTKQGKAAVYVSLKAGRNLEESQIKSIISLVSASSRNIPKQNIEVIDQNMTLLSEGIYDENGNVIKGGNGGLATSRDAEKQLGKDLQKSVISMLEPIFGKDKVKASVNASLNFDTVEKNEVKVDPDKVIKSESKSENSSTDKIQTGSPVDNNMTNTAQGNDTNIKSKEEKIEYEVGKTETKTITTSGNVKRITASVAIDGNLIPEQIGNVEKMVYAAIGMDNNRGDQLSVVSMRFNGTEDNVFDKEKNAAEALKQRKMTYGIGAVIVLIAIIVGIILYRRRKARNEEEDELEDSNDYLANIIKEKEIDIEKDKYKEPTLEDQVKSIVSKNPDEVTKLIKTWLND</sequence>
<dbReference type="OrthoDB" id="9807026at2"/>
<feature type="domain" description="Flagellar M-ring N-terminal" evidence="12">
    <location>
        <begin position="50"/>
        <end position="221"/>
    </location>
</feature>
<feature type="transmembrane region" description="Helical" evidence="11">
    <location>
        <begin position="29"/>
        <end position="48"/>
    </location>
</feature>
<keyword evidence="7 11" id="KW-0472">Membrane</keyword>
<dbReference type="InterPro" id="IPR045851">
    <property type="entry name" value="AMP-bd_C_sf"/>
</dbReference>
<feature type="transmembrane region" description="Helical" evidence="11">
    <location>
        <begin position="425"/>
        <end position="445"/>
    </location>
</feature>
<proteinExistence type="inferred from homology"/>
<keyword evidence="5 11" id="KW-0812">Transmembrane</keyword>
<reference evidence="14 15" key="1">
    <citation type="submission" date="2016-10" db="EMBL/GenBank/DDBJ databases">
        <authorList>
            <person name="de Groot N.N."/>
        </authorList>
    </citation>
    <scope>NUCLEOTIDE SEQUENCE [LARGE SCALE GENOMIC DNA]</scope>
    <source>
        <strain evidence="14 15">NLAE-zl-G419</strain>
    </source>
</reference>
<dbReference type="InterPro" id="IPR013556">
    <property type="entry name" value="Flag_M-ring_C"/>
</dbReference>
<name>A0A1I2LYC4_9CLOT</name>
<keyword evidence="8 9" id="KW-0975">Bacterial flagellum</keyword>
<dbReference type="NCBIfam" id="TIGR00206">
    <property type="entry name" value="fliF"/>
    <property type="match status" value="1"/>
</dbReference>
<keyword evidence="14" id="KW-0969">Cilium</keyword>
<evidence type="ECO:0000256" key="10">
    <source>
        <dbReference type="SAM" id="MobiDB-lite"/>
    </source>
</evidence>
<dbReference type="Gene3D" id="3.30.300.30">
    <property type="match status" value="1"/>
</dbReference>
<dbReference type="GO" id="GO:0003774">
    <property type="term" value="F:cytoskeletal motor activity"/>
    <property type="evidence" value="ECO:0007669"/>
    <property type="project" value="InterPro"/>
</dbReference>
<keyword evidence="4" id="KW-1003">Cell membrane</keyword>
<dbReference type="EMBL" id="FOOE01000012">
    <property type="protein sequence ID" value="SFF83570.1"/>
    <property type="molecule type" value="Genomic_DNA"/>
</dbReference>
<evidence type="ECO:0000256" key="5">
    <source>
        <dbReference type="ARBA" id="ARBA00022692"/>
    </source>
</evidence>
<evidence type="ECO:0000313" key="14">
    <source>
        <dbReference type="EMBL" id="SFF83570.1"/>
    </source>
</evidence>
<dbReference type="GO" id="GO:0005886">
    <property type="term" value="C:plasma membrane"/>
    <property type="evidence" value="ECO:0007669"/>
    <property type="project" value="UniProtKB-SubCell"/>
</dbReference>
<evidence type="ECO:0000313" key="15">
    <source>
        <dbReference type="Proteomes" id="UP000182135"/>
    </source>
</evidence>
<accession>A0A1I2LYC4</accession>
<dbReference type="eggNOG" id="COG1766">
    <property type="taxonomic scope" value="Bacteria"/>
</dbReference>
<evidence type="ECO:0000256" key="1">
    <source>
        <dbReference type="ARBA" id="ARBA00004117"/>
    </source>
</evidence>
<gene>
    <name evidence="14" type="ORF">SAMN04487885_11221</name>
</gene>
<evidence type="ECO:0000256" key="2">
    <source>
        <dbReference type="ARBA" id="ARBA00004651"/>
    </source>
</evidence>
<dbReference type="PRINTS" id="PR01009">
    <property type="entry name" value="FLGMRINGFLIF"/>
</dbReference>
<dbReference type="Proteomes" id="UP000182135">
    <property type="component" value="Unassembled WGS sequence"/>
</dbReference>
<dbReference type="AlphaFoldDB" id="A0A1I2LYC4"/>
<dbReference type="Pfam" id="PF01514">
    <property type="entry name" value="YscJ_FliF"/>
    <property type="match status" value="1"/>
</dbReference>
<evidence type="ECO:0000256" key="9">
    <source>
        <dbReference type="PIRNR" id="PIRNR004862"/>
    </source>
</evidence>
<evidence type="ECO:0000256" key="8">
    <source>
        <dbReference type="ARBA" id="ARBA00023143"/>
    </source>
</evidence>
<dbReference type="PANTHER" id="PTHR30046">
    <property type="entry name" value="FLAGELLAR M-RING PROTEIN"/>
    <property type="match status" value="1"/>
</dbReference>
<organism evidence="14 15">
    <name type="scientific">Clostridium cadaveris</name>
    <dbReference type="NCBI Taxonomy" id="1529"/>
    <lineage>
        <taxon>Bacteria</taxon>
        <taxon>Bacillati</taxon>
        <taxon>Bacillota</taxon>
        <taxon>Clostridia</taxon>
        <taxon>Eubacteriales</taxon>
        <taxon>Clostridiaceae</taxon>
        <taxon>Clostridium</taxon>
    </lineage>
</organism>
<keyword evidence="15" id="KW-1185">Reference proteome</keyword>
<evidence type="ECO:0000259" key="12">
    <source>
        <dbReference type="Pfam" id="PF01514"/>
    </source>
</evidence>
<feature type="domain" description="Flagellar M-ring C-terminal" evidence="13">
    <location>
        <begin position="261"/>
        <end position="402"/>
    </location>
</feature>
<protein>
    <recommendedName>
        <fullName evidence="9">Flagellar M-ring protein</fullName>
    </recommendedName>
</protein>
<dbReference type="PIRSF" id="PIRSF004862">
    <property type="entry name" value="FliF"/>
    <property type="match status" value="1"/>
</dbReference>
<comment type="subcellular location">
    <subcellularLocation>
        <location evidence="1 9">Bacterial flagellum basal body</location>
    </subcellularLocation>
    <subcellularLocation>
        <location evidence="2">Cell membrane</location>
        <topology evidence="2">Multi-pass membrane protein</topology>
    </subcellularLocation>
</comment>
<evidence type="ECO:0000256" key="3">
    <source>
        <dbReference type="ARBA" id="ARBA00007971"/>
    </source>
</evidence>
<evidence type="ECO:0000256" key="6">
    <source>
        <dbReference type="ARBA" id="ARBA00022989"/>
    </source>
</evidence>
<comment type="similarity">
    <text evidence="3 9">Belongs to the FliF family.</text>
</comment>
<evidence type="ECO:0000256" key="7">
    <source>
        <dbReference type="ARBA" id="ARBA00023136"/>
    </source>
</evidence>
<dbReference type="InterPro" id="IPR000067">
    <property type="entry name" value="FlgMring_FliF"/>
</dbReference>